<dbReference type="EMBL" id="JAACFV010000121">
    <property type="protein sequence ID" value="KAF7504991.1"/>
    <property type="molecule type" value="Genomic_DNA"/>
</dbReference>
<reference evidence="2" key="1">
    <citation type="submission" date="2020-02" db="EMBL/GenBank/DDBJ databases">
        <authorList>
            <person name="Palmer J.M."/>
        </authorList>
    </citation>
    <scope>NUCLEOTIDE SEQUENCE</scope>
    <source>
        <strain evidence="2">EPUS1.4</strain>
        <tissue evidence="2">Thallus</tissue>
    </source>
</reference>
<feature type="chain" id="PRO_5034914941" description="Extracellular membrane protein CFEM domain-containing protein" evidence="1">
    <location>
        <begin position="28"/>
        <end position="246"/>
    </location>
</feature>
<accession>A0A8H7AD95</accession>
<sequence>MYSIRSSLGVLCIFLLAFLLPGQTTSALKNYDDCASVWIVRRLGDTACLPPTTDCLCYADALYIQNTAIDIAAKCQGANDLQDAADTFGANCAELDVTPALDKDGFFAAGRFPASDTIFSAATSFDINTVPAAATATDVQTSVIRVSYPTQGVTTIPGDGPGPCVSELTYLPAVSLACEAASSASSFTLSVGPASVPASSTTGPPAASSTTKRSGAEKTISYLSGIGRKIGGGIAGVGLLSYYLVL</sequence>
<keyword evidence="3" id="KW-1185">Reference proteome</keyword>
<comment type="caution">
    <text evidence="2">The sequence shown here is derived from an EMBL/GenBank/DDBJ whole genome shotgun (WGS) entry which is preliminary data.</text>
</comment>
<evidence type="ECO:0008006" key="4">
    <source>
        <dbReference type="Google" id="ProtNLM"/>
    </source>
</evidence>
<evidence type="ECO:0000256" key="1">
    <source>
        <dbReference type="SAM" id="SignalP"/>
    </source>
</evidence>
<organism evidence="2 3">
    <name type="scientific">Endocarpon pusillum</name>
    <dbReference type="NCBI Taxonomy" id="364733"/>
    <lineage>
        <taxon>Eukaryota</taxon>
        <taxon>Fungi</taxon>
        <taxon>Dikarya</taxon>
        <taxon>Ascomycota</taxon>
        <taxon>Pezizomycotina</taxon>
        <taxon>Eurotiomycetes</taxon>
        <taxon>Chaetothyriomycetidae</taxon>
        <taxon>Verrucariales</taxon>
        <taxon>Verrucariaceae</taxon>
        <taxon>Endocarpon</taxon>
    </lineage>
</organism>
<dbReference type="AlphaFoldDB" id="A0A8H7AD95"/>
<evidence type="ECO:0000313" key="3">
    <source>
        <dbReference type="Proteomes" id="UP000606974"/>
    </source>
</evidence>
<proteinExistence type="predicted"/>
<dbReference type="Proteomes" id="UP000606974">
    <property type="component" value="Unassembled WGS sequence"/>
</dbReference>
<gene>
    <name evidence="2" type="ORF">GJ744_001512</name>
</gene>
<keyword evidence="1" id="KW-0732">Signal</keyword>
<evidence type="ECO:0000313" key="2">
    <source>
        <dbReference type="EMBL" id="KAF7504991.1"/>
    </source>
</evidence>
<feature type="signal peptide" evidence="1">
    <location>
        <begin position="1"/>
        <end position="27"/>
    </location>
</feature>
<protein>
    <recommendedName>
        <fullName evidence="4">Extracellular membrane protein CFEM domain-containing protein</fullName>
    </recommendedName>
</protein>
<name>A0A8H7AD95_9EURO</name>